<evidence type="ECO:0000313" key="2">
    <source>
        <dbReference type="EMBL" id="REH17893.1"/>
    </source>
</evidence>
<comment type="caution">
    <text evidence="2">The sequence shown here is derived from an EMBL/GenBank/DDBJ whole genome shotgun (WGS) entry which is preliminary data.</text>
</comment>
<keyword evidence="1" id="KW-0732">Signal</keyword>
<feature type="signal peptide" evidence="1">
    <location>
        <begin position="1"/>
        <end position="43"/>
    </location>
</feature>
<evidence type="ECO:0000256" key="1">
    <source>
        <dbReference type="SAM" id="SignalP"/>
    </source>
</evidence>
<dbReference type="AlphaFoldDB" id="A0A3E0G605"/>
<sequence length="69" mass="6941">MSKSSRSFGANTDSVTLRSIRTAVLAVVVMCAAVLATQAPAHAGSVPLPGSPSYCKTHPTVTDCGGHGN</sequence>
<evidence type="ECO:0000313" key="3">
    <source>
        <dbReference type="Proteomes" id="UP000256269"/>
    </source>
</evidence>
<protein>
    <recommendedName>
        <fullName evidence="4">Small secreted domain DUF320</fullName>
    </recommendedName>
</protein>
<proteinExistence type="predicted"/>
<name>A0A3E0G605_9PSEU</name>
<dbReference type="EMBL" id="QUNO01000041">
    <property type="protein sequence ID" value="REH17893.1"/>
    <property type="molecule type" value="Genomic_DNA"/>
</dbReference>
<evidence type="ECO:0008006" key="4">
    <source>
        <dbReference type="Google" id="ProtNLM"/>
    </source>
</evidence>
<keyword evidence="3" id="KW-1185">Reference proteome</keyword>
<reference evidence="2 3" key="1">
    <citation type="submission" date="2018-08" db="EMBL/GenBank/DDBJ databases">
        <title>Genomic Encyclopedia of Archaeal and Bacterial Type Strains, Phase II (KMG-II): from individual species to whole genera.</title>
        <authorList>
            <person name="Goeker M."/>
        </authorList>
    </citation>
    <scope>NUCLEOTIDE SEQUENCE [LARGE SCALE GENOMIC DNA]</scope>
    <source>
        <strain evidence="2 3">DSM 45791</strain>
    </source>
</reference>
<feature type="chain" id="PRO_5017719861" description="Small secreted domain DUF320" evidence="1">
    <location>
        <begin position="44"/>
        <end position="69"/>
    </location>
</feature>
<gene>
    <name evidence="2" type="ORF">BCF44_14110</name>
</gene>
<dbReference type="Proteomes" id="UP000256269">
    <property type="component" value="Unassembled WGS sequence"/>
</dbReference>
<accession>A0A3E0G605</accession>
<organism evidence="2 3">
    <name type="scientific">Kutzneria buriramensis</name>
    <dbReference type="NCBI Taxonomy" id="1045776"/>
    <lineage>
        <taxon>Bacteria</taxon>
        <taxon>Bacillati</taxon>
        <taxon>Actinomycetota</taxon>
        <taxon>Actinomycetes</taxon>
        <taxon>Pseudonocardiales</taxon>
        <taxon>Pseudonocardiaceae</taxon>
        <taxon>Kutzneria</taxon>
    </lineage>
</organism>